<dbReference type="STRING" id="505317.OA57_03425"/>
<protein>
    <submittedName>
        <fullName evidence="2">Fe-S protein</fullName>
    </submittedName>
</protein>
<dbReference type="GO" id="GO:0030170">
    <property type="term" value="F:pyridoxal phosphate binding"/>
    <property type="evidence" value="ECO:0007669"/>
    <property type="project" value="InterPro"/>
</dbReference>
<dbReference type="Pfam" id="PF03476">
    <property type="entry name" value="MOSC_N"/>
    <property type="match status" value="1"/>
</dbReference>
<reference evidence="2 3" key="1">
    <citation type="submission" date="2014-11" db="EMBL/GenBank/DDBJ databases">
        <title>Draft genome sequence of Chelonobacter oris 1662T, associated with respiratory disease in Hermann's Tortoises.</title>
        <authorList>
            <person name="Kudirkiene E."/>
            <person name="Hansen M.J."/>
            <person name="Bojesen A.M."/>
        </authorList>
    </citation>
    <scope>NUCLEOTIDE SEQUENCE [LARGE SCALE GENOMIC DNA]</scope>
    <source>
        <strain evidence="2 3">1662</strain>
    </source>
</reference>
<name>A0A0A3AW28_9PAST</name>
<dbReference type="InterPro" id="IPR005303">
    <property type="entry name" value="MOCOS_middle"/>
</dbReference>
<comment type="caution">
    <text evidence="2">The sequence shown here is derived from an EMBL/GenBank/DDBJ whole genome shotgun (WGS) entry which is preliminary data.</text>
</comment>
<dbReference type="OrthoDB" id="581532at2"/>
<dbReference type="GO" id="GO:0003824">
    <property type="term" value="F:catalytic activity"/>
    <property type="evidence" value="ECO:0007669"/>
    <property type="project" value="InterPro"/>
</dbReference>
<dbReference type="InterPro" id="IPR005302">
    <property type="entry name" value="MoCF_Sase_C"/>
</dbReference>
<gene>
    <name evidence="2" type="ORF">OA57_03425</name>
</gene>
<evidence type="ECO:0000259" key="1">
    <source>
        <dbReference type="PROSITE" id="PS51340"/>
    </source>
</evidence>
<evidence type="ECO:0000313" key="2">
    <source>
        <dbReference type="EMBL" id="KGQ71285.1"/>
    </source>
</evidence>
<dbReference type="Proteomes" id="UP000030380">
    <property type="component" value="Unassembled WGS sequence"/>
</dbReference>
<dbReference type="PANTHER" id="PTHR14237:SF19">
    <property type="entry name" value="MITOCHONDRIAL AMIDOXIME REDUCING COMPONENT 1"/>
    <property type="match status" value="1"/>
</dbReference>
<dbReference type="GO" id="GO:0030151">
    <property type="term" value="F:molybdenum ion binding"/>
    <property type="evidence" value="ECO:0007669"/>
    <property type="project" value="InterPro"/>
</dbReference>
<organism evidence="2 3">
    <name type="scientific">Chelonobacter oris</name>
    <dbReference type="NCBI Taxonomy" id="505317"/>
    <lineage>
        <taxon>Bacteria</taxon>
        <taxon>Pseudomonadati</taxon>
        <taxon>Pseudomonadota</taxon>
        <taxon>Gammaproteobacteria</taxon>
        <taxon>Pasteurellales</taxon>
        <taxon>Pasteurellaceae</taxon>
        <taxon>Chelonobacter</taxon>
    </lineage>
</organism>
<evidence type="ECO:0000313" key="3">
    <source>
        <dbReference type="Proteomes" id="UP000030380"/>
    </source>
</evidence>
<dbReference type="InterPro" id="IPR011037">
    <property type="entry name" value="Pyrv_Knase-like_insert_dom_sf"/>
</dbReference>
<keyword evidence="3" id="KW-1185">Reference proteome</keyword>
<dbReference type="SUPFAM" id="SSF141673">
    <property type="entry name" value="MOSC N-terminal domain-like"/>
    <property type="match status" value="1"/>
</dbReference>
<accession>A0A0A3AW28</accession>
<sequence length="265" mass="30167">MHTTVSEIRLYPIKSTQAVSVSSALVQPYGLEFDRTFMLTETDGRFITARKDGELFAFTALPMQQGLWVQHQDGSAVEVCYQDFQQQNACEVWGSRFDSRIAPDKINRWFSEKLQRAVQLRWTGFESQRRIKRYPQQALSFADGYPLLLTNQSSLAQVQQRCPVPIRMAQFRPNLVIDNAAAFSENHWQQIQIGQVRFINAKPCTRCILTSRDPQTAELQAKMEPFRTLKKHFADADGQPVFGTNLVPLNSGIIRVGDPLVILSS</sequence>
<dbReference type="SUPFAM" id="SSF50800">
    <property type="entry name" value="PK beta-barrel domain-like"/>
    <property type="match status" value="1"/>
</dbReference>
<dbReference type="PROSITE" id="PS51340">
    <property type="entry name" value="MOSC"/>
    <property type="match status" value="1"/>
</dbReference>
<proteinExistence type="predicted"/>
<dbReference type="Pfam" id="PF03473">
    <property type="entry name" value="MOSC"/>
    <property type="match status" value="1"/>
</dbReference>
<dbReference type="AlphaFoldDB" id="A0A0A3AW28"/>
<dbReference type="PANTHER" id="PTHR14237">
    <property type="entry name" value="MOLYBDOPTERIN COFACTOR SULFURASE MOSC"/>
    <property type="match status" value="1"/>
</dbReference>
<dbReference type="EMBL" id="JSUM01000003">
    <property type="protein sequence ID" value="KGQ71285.1"/>
    <property type="molecule type" value="Genomic_DNA"/>
</dbReference>
<feature type="domain" description="MOSC" evidence="1">
    <location>
        <begin position="112"/>
        <end position="263"/>
    </location>
</feature>
<dbReference type="RefSeq" id="WP_034613459.1">
    <property type="nucleotide sequence ID" value="NZ_JSUM01000003.1"/>
</dbReference>